<name>A0A6P8RNX2_GEOSA</name>
<gene>
    <name evidence="2" type="primary">CCDC32</name>
</gene>
<dbReference type="RefSeq" id="XP_033807165.1">
    <property type="nucleotide sequence ID" value="XM_033951274.1"/>
</dbReference>
<keyword evidence="1" id="KW-1185">Reference proteome</keyword>
<accession>A0A6P8RNX2</accession>
<sequence length="215" mass="24538">MHQEGLNVTRFLLCVEEVGGDPCPTYIPMKMFQNIDSATTRSSEDLWTEICSCLPAANQQEDSSSTFSDSFMGFCAETESESYSSSEHQYENQDGTVQNCIKPWAPLKDSEMYLASLERKLRKIKGMSQEVTAKDMLYTLAQAKKECWDRLLQELSEPEVYVEGQECDESTLEHFKRWLQPDKVAVSTEEVQCLIPRELNTEKQETEEESAAAEQ</sequence>
<dbReference type="InterPro" id="IPR028039">
    <property type="entry name" value="CCDC32"/>
</dbReference>
<reference evidence="2" key="1">
    <citation type="submission" date="2025-08" db="UniProtKB">
        <authorList>
            <consortium name="RefSeq"/>
        </authorList>
    </citation>
    <scope>IDENTIFICATION</scope>
</reference>
<dbReference type="AlphaFoldDB" id="A0A6P8RNX2"/>
<evidence type="ECO:0000313" key="2">
    <source>
        <dbReference type="RefSeq" id="XP_033807165.1"/>
    </source>
</evidence>
<dbReference type="GeneID" id="117363483"/>
<dbReference type="Pfam" id="PF14989">
    <property type="entry name" value="CCDC32"/>
    <property type="match status" value="1"/>
</dbReference>
<dbReference type="PANTHER" id="PTHR31800:SF1">
    <property type="entry name" value="COILED-COIL DOMAIN-CONTAINING PROTEIN 32"/>
    <property type="match status" value="1"/>
</dbReference>
<dbReference type="GO" id="GO:0044782">
    <property type="term" value="P:cilium organization"/>
    <property type="evidence" value="ECO:0007669"/>
    <property type="project" value="TreeGrafter"/>
</dbReference>
<dbReference type="PANTHER" id="PTHR31800">
    <property type="entry name" value="COILED-COIL DOMAIN-CONTAINING PROTEIN 32"/>
    <property type="match status" value="1"/>
</dbReference>
<organism evidence="1 2">
    <name type="scientific">Geotrypetes seraphini</name>
    <name type="common">Gaboon caecilian</name>
    <name type="synonym">Caecilia seraphini</name>
    <dbReference type="NCBI Taxonomy" id="260995"/>
    <lineage>
        <taxon>Eukaryota</taxon>
        <taxon>Metazoa</taxon>
        <taxon>Chordata</taxon>
        <taxon>Craniata</taxon>
        <taxon>Vertebrata</taxon>
        <taxon>Euteleostomi</taxon>
        <taxon>Amphibia</taxon>
        <taxon>Gymnophiona</taxon>
        <taxon>Geotrypetes</taxon>
    </lineage>
</organism>
<proteinExistence type="predicted"/>
<dbReference type="CTD" id="90416"/>
<evidence type="ECO:0000313" key="1">
    <source>
        <dbReference type="Proteomes" id="UP000515159"/>
    </source>
</evidence>
<dbReference type="Proteomes" id="UP000515159">
    <property type="component" value="Chromosome 7"/>
</dbReference>
<protein>
    <submittedName>
        <fullName evidence="2">Coiled-coil domain-containing protein 32 isoform X2</fullName>
    </submittedName>
</protein>